<keyword evidence="6" id="KW-0408">Iron</keyword>
<dbReference type="Proteomes" id="UP000002743">
    <property type="component" value="Chromosome"/>
</dbReference>
<evidence type="ECO:0000259" key="8">
    <source>
        <dbReference type="PROSITE" id="PS51296"/>
    </source>
</evidence>
<dbReference type="GO" id="GO:0016491">
    <property type="term" value="F:oxidoreductase activity"/>
    <property type="evidence" value="ECO:0007669"/>
    <property type="project" value="UniProtKB-KW"/>
</dbReference>
<dbReference type="GO" id="GO:0051537">
    <property type="term" value="F:2 iron, 2 sulfur cluster binding"/>
    <property type="evidence" value="ECO:0007669"/>
    <property type="project" value="UniProtKB-KW"/>
</dbReference>
<evidence type="ECO:0000256" key="6">
    <source>
        <dbReference type="ARBA" id="ARBA00023004"/>
    </source>
</evidence>
<dbReference type="PROSITE" id="PS51296">
    <property type="entry name" value="RIESKE"/>
    <property type="match status" value="1"/>
</dbReference>
<dbReference type="CDD" id="cd00680">
    <property type="entry name" value="RHO_alpha_C"/>
    <property type="match status" value="1"/>
</dbReference>
<evidence type="ECO:0000256" key="1">
    <source>
        <dbReference type="ARBA" id="ARBA00001962"/>
    </source>
</evidence>
<evidence type="ECO:0000256" key="3">
    <source>
        <dbReference type="ARBA" id="ARBA00022714"/>
    </source>
</evidence>
<dbReference type="SUPFAM" id="SSF55961">
    <property type="entry name" value="Bet v1-like"/>
    <property type="match status" value="1"/>
</dbReference>
<dbReference type="InterPro" id="IPR001663">
    <property type="entry name" value="Rng_hydr_dOase-A"/>
</dbReference>
<dbReference type="PANTHER" id="PTHR43756:SF5">
    <property type="entry name" value="CHOLINE MONOOXYGENASE, CHLOROPLASTIC"/>
    <property type="match status" value="1"/>
</dbReference>
<comment type="cofactor">
    <cofactor evidence="1">
        <name>Fe cation</name>
        <dbReference type="ChEBI" id="CHEBI:24875"/>
    </cofactor>
</comment>
<dbReference type="InterPro" id="IPR015879">
    <property type="entry name" value="Ring_hydroxy_dOase_asu_C_dom"/>
</dbReference>
<dbReference type="EMBL" id="CP001674">
    <property type="protein sequence ID" value="ACT52028.1"/>
    <property type="molecule type" value="Genomic_DNA"/>
</dbReference>
<keyword evidence="10" id="KW-1185">Reference proteome</keyword>
<comment type="similarity">
    <text evidence="2">Belongs to the bacterial ring-hydroxylating dioxygenase alpha subunit family.</text>
</comment>
<reference evidence="10" key="1">
    <citation type="submission" date="2009-07" db="EMBL/GenBank/DDBJ databases">
        <title>Complete sequence of chromosome of Methylovorus sp. SIP3-4.</title>
        <authorList>
            <person name="Lucas S."/>
            <person name="Copeland A."/>
            <person name="Lapidus A."/>
            <person name="Glavina del Rio T."/>
            <person name="Tice H."/>
            <person name="Bruce D."/>
            <person name="Goodwin L."/>
            <person name="Pitluck S."/>
            <person name="Clum A."/>
            <person name="Larimer F."/>
            <person name="Land M."/>
            <person name="Hauser L."/>
            <person name="Kyrpides N."/>
            <person name="Mikhailova N."/>
            <person name="Kayluzhnaya M."/>
            <person name="Chistoserdova L."/>
        </authorList>
    </citation>
    <scope>NUCLEOTIDE SEQUENCE [LARGE SCALE GENOMIC DNA]</scope>
    <source>
        <strain evidence="10">SIP3-4</strain>
    </source>
</reference>
<evidence type="ECO:0000256" key="2">
    <source>
        <dbReference type="ARBA" id="ARBA00008751"/>
    </source>
</evidence>
<dbReference type="eggNOG" id="COG4638">
    <property type="taxonomic scope" value="Bacteria"/>
</dbReference>
<proteinExistence type="inferred from homology"/>
<dbReference type="InterPro" id="IPR036922">
    <property type="entry name" value="Rieske_2Fe-2S_sf"/>
</dbReference>
<keyword evidence="5" id="KW-0560">Oxidoreductase</keyword>
<evidence type="ECO:0000313" key="10">
    <source>
        <dbReference type="Proteomes" id="UP000002743"/>
    </source>
</evidence>
<dbReference type="GO" id="GO:0005506">
    <property type="term" value="F:iron ion binding"/>
    <property type="evidence" value="ECO:0007669"/>
    <property type="project" value="InterPro"/>
</dbReference>
<keyword evidence="3" id="KW-0001">2Fe-2S</keyword>
<dbReference type="STRING" id="582744.Msip34_2791"/>
<organism evidence="9 10">
    <name type="scientific">Methylovorus glucosotrophus (strain SIP3-4)</name>
    <dbReference type="NCBI Taxonomy" id="582744"/>
    <lineage>
        <taxon>Bacteria</taxon>
        <taxon>Pseudomonadati</taxon>
        <taxon>Pseudomonadota</taxon>
        <taxon>Betaproteobacteria</taxon>
        <taxon>Nitrosomonadales</taxon>
        <taxon>Methylophilaceae</taxon>
        <taxon>Methylovorus</taxon>
    </lineage>
</organism>
<dbReference type="OrthoDB" id="9790995at2"/>
<dbReference type="KEGG" id="mei:Msip34_2791"/>
<dbReference type="Pfam" id="PF00848">
    <property type="entry name" value="Ring_hydroxyl_A"/>
    <property type="match status" value="1"/>
</dbReference>
<gene>
    <name evidence="9" type="ordered locus">Msip34_2791</name>
</gene>
<accession>C6XBQ8</accession>
<dbReference type="CDD" id="cd03469">
    <property type="entry name" value="Rieske_RO_Alpha_N"/>
    <property type="match status" value="1"/>
</dbReference>
<evidence type="ECO:0000256" key="5">
    <source>
        <dbReference type="ARBA" id="ARBA00023002"/>
    </source>
</evidence>
<dbReference type="Gene3D" id="3.90.380.10">
    <property type="entry name" value="Naphthalene 1,2-dioxygenase Alpha Subunit, Chain A, domain 1"/>
    <property type="match status" value="1"/>
</dbReference>
<keyword evidence="4" id="KW-0479">Metal-binding</keyword>
<dbReference type="AlphaFoldDB" id="C6XBQ8"/>
<evidence type="ECO:0000256" key="4">
    <source>
        <dbReference type="ARBA" id="ARBA00022723"/>
    </source>
</evidence>
<evidence type="ECO:0000313" key="9">
    <source>
        <dbReference type="EMBL" id="ACT52028.1"/>
    </source>
</evidence>
<dbReference type="PRINTS" id="PR00090">
    <property type="entry name" value="RNGDIOXGNASE"/>
</dbReference>
<keyword evidence="7" id="KW-0411">Iron-sulfur</keyword>
<dbReference type="InterPro" id="IPR017941">
    <property type="entry name" value="Rieske_2Fe-2S"/>
</dbReference>
<reference evidence="9 10" key="2">
    <citation type="journal article" date="2011" name="J. Bacteriol.">
        <title>Genomes of three methylotrophs from a single niche uncover genetic and metabolic divergence of Methylophilaceae.</title>
        <authorList>
            <person name="Lapidus A."/>
            <person name="Clum A."/>
            <person name="Labutti K."/>
            <person name="Kaluzhnaya M.G."/>
            <person name="Lim S."/>
            <person name="Beck D.A."/>
            <person name="Glavina Del Rio T."/>
            <person name="Nolan M."/>
            <person name="Mavromatis K."/>
            <person name="Huntemann M."/>
            <person name="Lucas S."/>
            <person name="Lidstrom M.E."/>
            <person name="Ivanova N."/>
            <person name="Chistoserdova L."/>
        </authorList>
    </citation>
    <scope>NUCLEOTIDE SEQUENCE [LARGE SCALE GENOMIC DNA]</scope>
    <source>
        <strain evidence="9 10">SIP3-4</strain>
    </source>
</reference>
<protein>
    <submittedName>
        <fullName evidence="9">Rieske (2Fe-2S) domain protein</fullName>
    </submittedName>
</protein>
<dbReference type="Pfam" id="PF00355">
    <property type="entry name" value="Rieske"/>
    <property type="match status" value="1"/>
</dbReference>
<dbReference type="Gene3D" id="2.102.10.10">
    <property type="entry name" value="Rieske [2Fe-2S] iron-sulphur domain"/>
    <property type="match status" value="1"/>
</dbReference>
<dbReference type="PANTHER" id="PTHR43756">
    <property type="entry name" value="CHOLINE MONOOXYGENASE, CHLOROPLASTIC"/>
    <property type="match status" value="1"/>
</dbReference>
<feature type="domain" description="Rieske" evidence="8">
    <location>
        <begin position="29"/>
        <end position="137"/>
    </location>
</feature>
<dbReference type="HOGENOM" id="CLU_026244_3_2_4"/>
<dbReference type="SUPFAM" id="SSF50022">
    <property type="entry name" value="ISP domain"/>
    <property type="match status" value="1"/>
</dbReference>
<sequence length="371" mass="42163">MTTGLILPDFYRNPAHLVHEYNALFKAAWNFVGMRFELEGGHHRGVKVADTNLIIQLDKLGKPRAYRNVCSHRHAQLCDQGLHNGPVRCPYHSWTYDREGIPIGIPQQQAFPEVVANPAAYRLQEFACEAAGQFIFVRLSENGPSLQDYLGEEFDFLCRASTGMNSVHDEFRQDVEANWKVVIENSLEGYHVPAVHNKTFMQVEGMQRGYEAPIDHLEHPLHSHIVHPADPEWLASFERRVEPKLGKWHWRFAHYTHHLIFPNLTVTSFMGYSYHVQRFEPTAIDRTTVHSRSIGVGFEGQSAVGTKMLEHIYSDSKQFTERVFAEDGQICKAVQLGLSSAVNPAVIGHGIESRVAHFHRAYQAMLQAEAA</sequence>
<evidence type="ECO:0000256" key="7">
    <source>
        <dbReference type="ARBA" id="ARBA00023014"/>
    </source>
</evidence>
<dbReference type="RefSeq" id="WP_015831224.1">
    <property type="nucleotide sequence ID" value="NC_012969.1"/>
</dbReference>
<name>C6XBQ8_METGS</name>